<dbReference type="InterPro" id="IPR001650">
    <property type="entry name" value="Helicase_C-like"/>
</dbReference>
<feature type="domain" description="Helicase ATP-binding" evidence="1">
    <location>
        <begin position="63"/>
        <end position="280"/>
    </location>
</feature>
<name>A0A381T4Y9_9ZZZZ</name>
<sequence length="927" mass="109973">MESRNNKFISNINLKYREFKKDILSTNIGNNICKTINNKTKQSIFQYQEFLFKYMTDLNNFGNKKKLDNRGLLVYHGLGSGKTTSGILLSESCRKYNLDSKDEHYKTKNEYNRKVILMIPANLFFDPWIKEISSRCFSNCDIRDAINKILKKEKKQKKQKEKIIEKLLEFDYHIIHYNAYSVKGGYRDKLLHINSRKNSLNKYINKYSERNNVFDDSVIIIDECHNFINMISNKLKNDKEVDIYNDLKKCINSRIILLSGTPIINDPFEIAIISNIIRGTTFKNKKIKFEDNYFNFQENFINSSINNMENQDMLRRRLNGIISYNKGINEQVFAKKIEENIYIPFSFEQEQGYLIAEKLKNKKIENTNTIFDTTSLYKRKASNVILPSYLFDKKKLKKKKLKKNKNLLNLEYFMKPDKKENKKWWENKNYLLDETITKDIQKQIFKILDNDDKPLHIDNDLHNISKKVYHIIKKIKESNGPVLVFSQFVGVYGIQFIAEALKQNGFTNYNDNKNKKSGENGTFIKWTGLERNIKSKEIFNDLKNQNGDIIKVFLMTSSGKEGINLLSIRQIHILEPWWNNTLIKQVIGRGIRICSHDHIDKKDFIDFRYKKELKSYNNKIVNVFKYYGFIDLRNDKEYSKELLIQRMKQRSIDYHMKDVSDKKEKYQNILLNLMKEIAIDCDINSLRNDENIICFVDKNYNDYFDSWDIKDDDIPMIKKKYKKINKNNELFFKDQFNNIYKLKNKKTNIDIQNLDKHILKIGILKNHKIIFDNQYYKKEIIHEYKKKLVPKKPQKPHIYSVKITDLKKILKNNQHLSINQILQKILDEYRGIDSQMKKDIKKNIKKYAYKMLKSPTPEPPLPSNLINSPLTPPAQPEIDQVGIKNIEECMKMIIKDIKKSKEYKDLPKNIGKSKLNKKKLCEAISKN</sequence>
<dbReference type="SUPFAM" id="SSF52540">
    <property type="entry name" value="P-loop containing nucleoside triphosphate hydrolases"/>
    <property type="match status" value="2"/>
</dbReference>
<dbReference type="SMART" id="SM00487">
    <property type="entry name" value="DEXDc"/>
    <property type="match status" value="1"/>
</dbReference>
<evidence type="ECO:0000259" key="1">
    <source>
        <dbReference type="PROSITE" id="PS51192"/>
    </source>
</evidence>
<gene>
    <name evidence="2" type="ORF">METZ01_LOCUS64089</name>
</gene>
<dbReference type="PROSITE" id="PS51192">
    <property type="entry name" value="HELICASE_ATP_BIND_1"/>
    <property type="match status" value="1"/>
</dbReference>
<dbReference type="InterPro" id="IPR038718">
    <property type="entry name" value="SNF2-like_sf"/>
</dbReference>
<dbReference type="Pfam" id="PF00271">
    <property type="entry name" value="Helicase_C"/>
    <property type="match status" value="1"/>
</dbReference>
<dbReference type="InterPro" id="IPR014001">
    <property type="entry name" value="Helicase_ATP-bd"/>
</dbReference>
<evidence type="ECO:0000313" key="2">
    <source>
        <dbReference type="EMBL" id="SVA11235.1"/>
    </source>
</evidence>
<dbReference type="AlphaFoldDB" id="A0A381T4Y9"/>
<dbReference type="GO" id="GO:0003677">
    <property type="term" value="F:DNA binding"/>
    <property type="evidence" value="ECO:0007669"/>
    <property type="project" value="InterPro"/>
</dbReference>
<dbReference type="Pfam" id="PF04851">
    <property type="entry name" value="ResIII"/>
    <property type="match status" value="1"/>
</dbReference>
<dbReference type="EMBL" id="UINC01004031">
    <property type="protein sequence ID" value="SVA11235.1"/>
    <property type="molecule type" value="Genomic_DNA"/>
</dbReference>
<dbReference type="InterPro" id="IPR027417">
    <property type="entry name" value="P-loop_NTPase"/>
</dbReference>
<dbReference type="GO" id="GO:0016787">
    <property type="term" value="F:hydrolase activity"/>
    <property type="evidence" value="ECO:0007669"/>
    <property type="project" value="InterPro"/>
</dbReference>
<accession>A0A381T4Y9</accession>
<organism evidence="2">
    <name type="scientific">marine metagenome</name>
    <dbReference type="NCBI Taxonomy" id="408172"/>
    <lineage>
        <taxon>unclassified sequences</taxon>
        <taxon>metagenomes</taxon>
        <taxon>ecological metagenomes</taxon>
    </lineage>
</organism>
<dbReference type="GO" id="GO:0005524">
    <property type="term" value="F:ATP binding"/>
    <property type="evidence" value="ECO:0007669"/>
    <property type="project" value="InterPro"/>
</dbReference>
<dbReference type="Gene3D" id="3.40.50.300">
    <property type="entry name" value="P-loop containing nucleotide triphosphate hydrolases"/>
    <property type="match status" value="1"/>
</dbReference>
<proteinExistence type="predicted"/>
<protein>
    <recommendedName>
        <fullName evidence="1">Helicase ATP-binding domain-containing protein</fullName>
    </recommendedName>
</protein>
<dbReference type="Gene3D" id="3.40.50.10810">
    <property type="entry name" value="Tandem AAA-ATPase domain"/>
    <property type="match status" value="1"/>
</dbReference>
<reference evidence="2" key="1">
    <citation type="submission" date="2018-05" db="EMBL/GenBank/DDBJ databases">
        <authorList>
            <person name="Lanie J.A."/>
            <person name="Ng W.-L."/>
            <person name="Kazmierczak K.M."/>
            <person name="Andrzejewski T.M."/>
            <person name="Davidsen T.M."/>
            <person name="Wayne K.J."/>
            <person name="Tettelin H."/>
            <person name="Glass J.I."/>
            <person name="Rusch D."/>
            <person name="Podicherti R."/>
            <person name="Tsui H.-C.T."/>
            <person name="Winkler M.E."/>
        </authorList>
    </citation>
    <scope>NUCLEOTIDE SEQUENCE</scope>
</reference>
<dbReference type="InterPro" id="IPR006935">
    <property type="entry name" value="Helicase/UvrB_N"/>
</dbReference>